<organism evidence="2 3">
    <name type="scientific">Heyndrickxia acidicola</name>
    <dbReference type="NCBI Taxonomy" id="209389"/>
    <lineage>
        <taxon>Bacteria</taxon>
        <taxon>Bacillati</taxon>
        <taxon>Bacillota</taxon>
        <taxon>Bacilli</taxon>
        <taxon>Bacillales</taxon>
        <taxon>Bacillaceae</taxon>
        <taxon>Heyndrickxia</taxon>
    </lineage>
</organism>
<dbReference type="Proteomes" id="UP001341444">
    <property type="component" value="Unassembled WGS sequence"/>
</dbReference>
<dbReference type="SUPFAM" id="SSF55729">
    <property type="entry name" value="Acyl-CoA N-acyltransferases (Nat)"/>
    <property type="match status" value="1"/>
</dbReference>
<dbReference type="EMBL" id="JARMAB010000040">
    <property type="protein sequence ID" value="MED1205766.1"/>
    <property type="molecule type" value="Genomic_DNA"/>
</dbReference>
<dbReference type="RefSeq" id="WP_066264148.1">
    <property type="nucleotide sequence ID" value="NZ_JARMAB010000040.1"/>
</dbReference>
<evidence type="ECO:0000313" key="3">
    <source>
        <dbReference type="Proteomes" id="UP001341444"/>
    </source>
</evidence>
<dbReference type="Pfam" id="PF13302">
    <property type="entry name" value="Acetyltransf_3"/>
    <property type="match status" value="1"/>
</dbReference>
<dbReference type="PANTHER" id="PTHR43792">
    <property type="entry name" value="GNAT FAMILY, PUTATIVE (AFU_ORTHOLOGUE AFUA_3G00765)-RELATED-RELATED"/>
    <property type="match status" value="1"/>
</dbReference>
<sequence>MDKERLIERLPKLETERLMLRKIRTDDMEDMFEYCSMEDVAAYVNWHAHQSIEDTKVFLNHIVEQKTVFFGIEYKENHKLIGTINFVSWNQKHQKAEIAYILSKLYWRKGIITEAIKAIIQFGFTTMNLERIEARCIEDNLGSEGVMKKAGMFYEGTLRNSMFTKGKYRNLKLYSILKDEA</sequence>
<evidence type="ECO:0000259" key="1">
    <source>
        <dbReference type="PROSITE" id="PS51186"/>
    </source>
</evidence>
<name>A0ABU6MM58_9BACI</name>
<dbReference type="PANTHER" id="PTHR43792:SF9">
    <property type="entry name" value="RIBOSOMAL-PROTEIN-ALANINE ACETYLTRANSFERASE"/>
    <property type="match status" value="1"/>
</dbReference>
<dbReference type="InterPro" id="IPR016181">
    <property type="entry name" value="Acyl_CoA_acyltransferase"/>
</dbReference>
<dbReference type="InterPro" id="IPR051531">
    <property type="entry name" value="N-acetyltransferase"/>
</dbReference>
<dbReference type="Gene3D" id="3.40.630.30">
    <property type="match status" value="1"/>
</dbReference>
<keyword evidence="3" id="KW-1185">Reference proteome</keyword>
<evidence type="ECO:0000313" key="2">
    <source>
        <dbReference type="EMBL" id="MED1205766.1"/>
    </source>
</evidence>
<accession>A0ABU6MM58</accession>
<feature type="domain" description="N-acetyltransferase" evidence="1">
    <location>
        <begin position="30"/>
        <end position="174"/>
    </location>
</feature>
<gene>
    <name evidence="2" type="ORF">P4T90_22280</name>
</gene>
<protein>
    <submittedName>
        <fullName evidence="2">GNAT family protein</fullName>
    </submittedName>
</protein>
<dbReference type="PROSITE" id="PS51186">
    <property type="entry name" value="GNAT"/>
    <property type="match status" value="1"/>
</dbReference>
<dbReference type="InterPro" id="IPR000182">
    <property type="entry name" value="GNAT_dom"/>
</dbReference>
<proteinExistence type="predicted"/>
<comment type="caution">
    <text evidence="2">The sequence shown here is derived from an EMBL/GenBank/DDBJ whole genome shotgun (WGS) entry which is preliminary data.</text>
</comment>
<reference evidence="2 3" key="1">
    <citation type="submission" date="2023-03" db="EMBL/GenBank/DDBJ databases">
        <title>Bacillus Genome Sequencing.</title>
        <authorList>
            <person name="Dunlap C."/>
        </authorList>
    </citation>
    <scope>NUCLEOTIDE SEQUENCE [LARGE SCALE GENOMIC DNA]</scope>
    <source>
        <strain evidence="2 3">B-23453</strain>
    </source>
</reference>